<dbReference type="InterPro" id="IPR012660">
    <property type="entry name" value="YiiD_C"/>
</dbReference>
<accession>A0A7S4C1X2</accession>
<keyword evidence="1" id="KW-1133">Transmembrane helix</keyword>
<name>A0A7S4C1X2_CHRCT</name>
<keyword evidence="1" id="KW-0812">Transmembrane</keyword>
<reference evidence="3" key="1">
    <citation type="submission" date="2021-01" db="EMBL/GenBank/DDBJ databases">
        <authorList>
            <person name="Corre E."/>
            <person name="Pelletier E."/>
            <person name="Niang G."/>
            <person name="Scheremetjew M."/>
            <person name="Finn R."/>
            <person name="Kale V."/>
            <person name="Holt S."/>
            <person name="Cochrane G."/>
            <person name="Meng A."/>
            <person name="Brown T."/>
            <person name="Cohen L."/>
        </authorList>
    </citation>
    <scope>NUCLEOTIDE SEQUENCE</scope>
    <source>
        <strain evidence="3">CCMP645</strain>
    </source>
</reference>
<protein>
    <recommendedName>
        <fullName evidence="2">Thioesterase putative domain-containing protein</fullName>
    </recommendedName>
</protein>
<proteinExistence type="predicted"/>
<dbReference type="Gene3D" id="3.10.129.10">
    <property type="entry name" value="Hotdog Thioesterase"/>
    <property type="match status" value="1"/>
</dbReference>
<feature type="transmembrane region" description="Helical" evidence="1">
    <location>
        <begin position="95"/>
        <end position="116"/>
    </location>
</feature>
<evidence type="ECO:0000256" key="1">
    <source>
        <dbReference type="SAM" id="Phobius"/>
    </source>
</evidence>
<organism evidence="3">
    <name type="scientific">Chrysotila carterae</name>
    <name type="common">Marine alga</name>
    <name type="synonym">Syracosphaera carterae</name>
    <dbReference type="NCBI Taxonomy" id="13221"/>
    <lineage>
        <taxon>Eukaryota</taxon>
        <taxon>Haptista</taxon>
        <taxon>Haptophyta</taxon>
        <taxon>Prymnesiophyceae</taxon>
        <taxon>Isochrysidales</taxon>
        <taxon>Isochrysidaceae</taxon>
        <taxon>Chrysotila</taxon>
    </lineage>
</organism>
<sequence>MHELVLACVTCMSVGFALGFAWQEYSTMRRLKQALSVSLASAAPGATTARHIETSILKAMPPAVSLGIGVDSIEEDSGQVHALSLSAPLKGNTNVHGTAFAGSLFAVGVLTSYYLVGEWLQRRGVDLAAYDVVAKDASIAYKRPASAERIVARSSMPSTSTLSAFEQELLTRGKATLPVPGRVMKDQQKVAVEYTINVCVYKKRKPDGSA</sequence>
<evidence type="ECO:0000259" key="2">
    <source>
        <dbReference type="Pfam" id="PF09500"/>
    </source>
</evidence>
<evidence type="ECO:0000313" key="3">
    <source>
        <dbReference type="EMBL" id="CAE0784244.1"/>
    </source>
</evidence>
<keyword evidence="1" id="KW-0472">Membrane</keyword>
<gene>
    <name evidence="3" type="ORF">PCAR00345_LOCUS36949</name>
</gene>
<dbReference type="EMBL" id="HBIZ01058933">
    <property type="protein sequence ID" value="CAE0784244.1"/>
    <property type="molecule type" value="Transcribed_RNA"/>
</dbReference>
<dbReference type="InterPro" id="IPR029069">
    <property type="entry name" value="HotDog_dom_sf"/>
</dbReference>
<dbReference type="Pfam" id="PF09500">
    <property type="entry name" value="YiiD_C"/>
    <property type="match status" value="1"/>
</dbReference>
<dbReference type="SUPFAM" id="SSF54637">
    <property type="entry name" value="Thioesterase/thiol ester dehydrase-isomerase"/>
    <property type="match status" value="1"/>
</dbReference>
<dbReference type="AlphaFoldDB" id="A0A7S4C1X2"/>
<feature type="domain" description="Thioesterase putative" evidence="2">
    <location>
        <begin position="53"/>
        <end position="195"/>
    </location>
</feature>